<feature type="signal peptide" evidence="3">
    <location>
        <begin position="1"/>
        <end position="21"/>
    </location>
</feature>
<keyword evidence="1" id="KW-0646">Protease inhibitor</keyword>
<feature type="domain" description="TIL" evidence="4">
    <location>
        <begin position="84"/>
        <end position="143"/>
    </location>
</feature>
<evidence type="ECO:0000313" key="6">
    <source>
        <dbReference type="Proteomes" id="UP000770717"/>
    </source>
</evidence>
<keyword evidence="6" id="KW-1185">Reference proteome</keyword>
<feature type="domain" description="TIL" evidence="4">
    <location>
        <begin position="30"/>
        <end position="81"/>
    </location>
</feature>
<organism evidence="5 6">
    <name type="scientific">Eleutherodactylus coqui</name>
    <name type="common">Puerto Rican coqui</name>
    <dbReference type="NCBI Taxonomy" id="57060"/>
    <lineage>
        <taxon>Eukaryota</taxon>
        <taxon>Metazoa</taxon>
        <taxon>Chordata</taxon>
        <taxon>Craniata</taxon>
        <taxon>Vertebrata</taxon>
        <taxon>Euteleostomi</taxon>
        <taxon>Amphibia</taxon>
        <taxon>Batrachia</taxon>
        <taxon>Anura</taxon>
        <taxon>Neobatrachia</taxon>
        <taxon>Hyloidea</taxon>
        <taxon>Eleutherodactylidae</taxon>
        <taxon>Eleutherodactylinae</taxon>
        <taxon>Eleutherodactylus</taxon>
        <taxon>Eleutherodactylus</taxon>
    </lineage>
</organism>
<dbReference type="SUPFAM" id="SSF57567">
    <property type="entry name" value="Serine protease inhibitors"/>
    <property type="match status" value="2"/>
</dbReference>
<dbReference type="GO" id="GO:0030414">
    <property type="term" value="F:peptidase inhibitor activity"/>
    <property type="evidence" value="ECO:0007669"/>
    <property type="project" value="UniProtKB-KW"/>
</dbReference>
<gene>
    <name evidence="5" type="ORF">GDO78_017116</name>
</gene>
<sequence length="146" mass="16190">MRPVSVLLLSLLSAAVILISAYRVPPTKSCGPNQVYEQCRRCQTYCNDTQKMVCERKCRPGCYCEKGYLQLHGTCIKKAECEACTGNWTYSLCAHPCPSPIPRTCSNMNETLLINCLAMCGPGCLCKPGYVRDKGRCILPQDCPKI</sequence>
<evidence type="ECO:0000256" key="1">
    <source>
        <dbReference type="ARBA" id="ARBA00022690"/>
    </source>
</evidence>
<evidence type="ECO:0000256" key="2">
    <source>
        <dbReference type="ARBA" id="ARBA00023157"/>
    </source>
</evidence>
<dbReference type="Proteomes" id="UP000770717">
    <property type="component" value="Unassembled WGS sequence"/>
</dbReference>
<dbReference type="PANTHER" id="PTHR23259">
    <property type="entry name" value="RIDDLE"/>
    <property type="match status" value="1"/>
</dbReference>
<reference evidence="5" key="1">
    <citation type="thesis" date="2020" institute="ProQuest LLC" country="789 East Eisenhower Parkway, Ann Arbor, MI, USA">
        <title>Comparative Genomics and Chromosome Evolution.</title>
        <authorList>
            <person name="Mudd A.B."/>
        </authorList>
    </citation>
    <scope>NUCLEOTIDE SEQUENCE</scope>
    <source>
        <strain evidence="5">HN-11 Male</strain>
        <tissue evidence="5">Kidney and liver</tissue>
    </source>
</reference>
<dbReference type="PANTHER" id="PTHR23259:SF70">
    <property type="entry name" value="ACCESSORY GLAND PROTEIN ACP62F-RELATED"/>
    <property type="match status" value="1"/>
</dbReference>
<evidence type="ECO:0000313" key="5">
    <source>
        <dbReference type="EMBL" id="KAG9466157.1"/>
    </source>
</evidence>
<dbReference type="InterPro" id="IPR051368">
    <property type="entry name" value="SerProtInhib-TIL_Domain"/>
</dbReference>
<dbReference type="CDD" id="cd19941">
    <property type="entry name" value="TIL"/>
    <property type="match status" value="2"/>
</dbReference>
<dbReference type="InterPro" id="IPR002919">
    <property type="entry name" value="TIL_dom"/>
</dbReference>
<dbReference type="InterPro" id="IPR036084">
    <property type="entry name" value="Ser_inhib-like_sf"/>
</dbReference>
<feature type="chain" id="PRO_5035195015" description="TIL domain-containing protein" evidence="3">
    <location>
        <begin position="22"/>
        <end position="146"/>
    </location>
</feature>
<name>A0A8J6B8V3_ELECQ</name>
<keyword evidence="2" id="KW-1015">Disulfide bond</keyword>
<dbReference type="OrthoDB" id="9909036at2759"/>
<proteinExistence type="predicted"/>
<dbReference type="Gene3D" id="2.10.25.10">
    <property type="entry name" value="Laminin"/>
    <property type="match status" value="2"/>
</dbReference>
<dbReference type="EMBL" id="WNTK01002307">
    <property type="protein sequence ID" value="KAG9466157.1"/>
    <property type="molecule type" value="Genomic_DNA"/>
</dbReference>
<accession>A0A8J6B8V3</accession>
<dbReference type="Pfam" id="PF01826">
    <property type="entry name" value="TIL"/>
    <property type="match status" value="2"/>
</dbReference>
<keyword evidence="3" id="KW-0732">Signal</keyword>
<protein>
    <recommendedName>
        <fullName evidence="4">TIL domain-containing protein</fullName>
    </recommendedName>
</protein>
<dbReference type="AlphaFoldDB" id="A0A8J6B8V3"/>
<comment type="caution">
    <text evidence="5">The sequence shown here is derived from an EMBL/GenBank/DDBJ whole genome shotgun (WGS) entry which is preliminary data.</text>
</comment>
<evidence type="ECO:0000256" key="3">
    <source>
        <dbReference type="SAM" id="SignalP"/>
    </source>
</evidence>
<evidence type="ECO:0000259" key="4">
    <source>
        <dbReference type="Pfam" id="PF01826"/>
    </source>
</evidence>